<proteinExistence type="predicted"/>
<evidence type="ECO:0000313" key="3">
    <source>
        <dbReference type="Proteomes" id="UP000590524"/>
    </source>
</evidence>
<feature type="domain" description="NadR/Ttd14 AAA" evidence="1">
    <location>
        <begin position="13"/>
        <end position="175"/>
    </location>
</feature>
<sequence length="188" mass="20624">MIPRPANPPAFHIITGGPGSGKTTLIDALALEGFHYMPEAGRAIIRDQVAIGGTALPWSDRAAFAELMLAWELLSWHEAHARAGPVIFDRGVPDVSGYLRVSGLPVPAHLSEAARLFRYQPRVFIAPPWRAIFMADAERRQDFAEAEATYEAMVAVYTELGYELMMLPFAPVTERACFVRSAIAGDLD</sequence>
<comment type="caution">
    <text evidence="2">The sequence shown here is derived from an EMBL/GenBank/DDBJ whole genome shotgun (WGS) entry which is preliminary data.</text>
</comment>
<gene>
    <name evidence="2" type="ORF">GGQ90_004835</name>
</gene>
<dbReference type="Pfam" id="PF13521">
    <property type="entry name" value="AAA_28"/>
    <property type="match status" value="1"/>
</dbReference>
<keyword evidence="3" id="KW-1185">Reference proteome</keyword>
<dbReference type="Proteomes" id="UP000590524">
    <property type="component" value="Unassembled WGS sequence"/>
</dbReference>
<organism evidence="2 3">
    <name type="scientific">Sphingobium scionense</name>
    <dbReference type="NCBI Taxonomy" id="1404341"/>
    <lineage>
        <taxon>Bacteria</taxon>
        <taxon>Pseudomonadati</taxon>
        <taxon>Pseudomonadota</taxon>
        <taxon>Alphaproteobacteria</taxon>
        <taxon>Sphingomonadales</taxon>
        <taxon>Sphingomonadaceae</taxon>
        <taxon>Sphingobium</taxon>
    </lineage>
</organism>
<evidence type="ECO:0000313" key="2">
    <source>
        <dbReference type="EMBL" id="MBB4151024.1"/>
    </source>
</evidence>
<dbReference type="Gene3D" id="3.40.50.300">
    <property type="entry name" value="P-loop containing nucleotide triphosphate hydrolases"/>
    <property type="match status" value="1"/>
</dbReference>
<dbReference type="RefSeq" id="WP_343054054.1">
    <property type="nucleotide sequence ID" value="NZ_JACIEU010000028.1"/>
</dbReference>
<dbReference type="InterPro" id="IPR027417">
    <property type="entry name" value="P-loop_NTPase"/>
</dbReference>
<dbReference type="AlphaFoldDB" id="A0A7W6LV63"/>
<dbReference type="SUPFAM" id="SSF52540">
    <property type="entry name" value="P-loop containing nucleoside triphosphate hydrolases"/>
    <property type="match status" value="1"/>
</dbReference>
<accession>A0A7W6LV63</accession>
<protein>
    <submittedName>
        <fullName evidence="2">Putative ATPase</fullName>
    </submittedName>
</protein>
<dbReference type="InterPro" id="IPR038727">
    <property type="entry name" value="NadR/Ttd14_AAA_dom"/>
</dbReference>
<reference evidence="2 3" key="1">
    <citation type="submission" date="2020-08" db="EMBL/GenBank/DDBJ databases">
        <title>Genomic Encyclopedia of Type Strains, Phase IV (KMG-IV): sequencing the most valuable type-strain genomes for metagenomic binning, comparative biology and taxonomic classification.</title>
        <authorList>
            <person name="Goeker M."/>
        </authorList>
    </citation>
    <scope>NUCLEOTIDE SEQUENCE [LARGE SCALE GENOMIC DNA]</scope>
    <source>
        <strain evidence="2 3">DSM 19371</strain>
    </source>
</reference>
<dbReference type="EMBL" id="JACIEU010000028">
    <property type="protein sequence ID" value="MBB4151024.1"/>
    <property type="molecule type" value="Genomic_DNA"/>
</dbReference>
<name>A0A7W6LV63_9SPHN</name>
<evidence type="ECO:0000259" key="1">
    <source>
        <dbReference type="Pfam" id="PF13521"/>
    </source>
</evidence>